<evidence type="ECO:0000313" key="7">
    <source>
        <dbReference type="Proteomes" id="UP001378592"/>
    </source>
</evidence>
<proteinExistence type="inferred from homology"/>
<dbReference type="GO" id="GO:0008318">
    <property type="term" value="F:protein prenyltransferase activity"/>
    <property type="evidence" value="ECO:0007669"/>
    <property type="project" value="InterPro"/>
</dbReference>
<keyword evidence="2" id="KW-0637">Prenyltransferase</keyword>
<dbReference type="Pfam" id="PF01239">
    <property type="entry name" value="PPTA"/>
    <property type="match status" value="4"/>
</dbReference>
<dbReference type="EMBL" id="JAZDUA010000154">
    <property type="protein sequence ID" value="KAK7866138.1"/>
    <property type="molecule type" value="Genomic_DNA"/>
</dbReference>
<dbReference type="PROSITE" id="PS51147">
    <property type="entry name" value="PFTA"/>
    <property type="match status" value="2"/>
</dbReference>
<keyword evidence="7" id="KW-1185">Reference proteome</keyword>
<dbReference type="SUPFAM" id="SSF48439">
    <property type="entry name" value="Protein prenylyltransferase"/>
    <property type="match status" value="1"/>
</dbReference>
<accession>A0AAN9VLJ4</accession>
<comment type="caution">
    <text evidence="6">The sequence shown here is derived from an EMBL/GenBank/DDBJ whole genome shotgun (WGS) entry which is preliminary data.</text>
</comment>
<evidence type="ECO:0000256" key="2">
    <source>
        <dbReference type="ARBA" id="ARBA00022602"/>
    </source>
</evidence>
<comment type="similarity">
    <text evidence="1">Belongs to the protein prenyltransferase subunit alpha family.</text>
</comment>
<dbReference type="InterPro" id="IPR002088">
    <property type="entry name" value="Prenyl_trans_a"/>
</dbReference>
<organism evidence="6 7">
    <name type="scientific">Gryllus longicercus</name>
    <dbReference type="NCBI Taxonomy" id="2509291"/>
    <lineage>
        <taxon>Eukaryota</taxon>
        <taxon>Metazoa</taxon>
        <taxon>Ecdysozoa</taxon>
        <taxon>Arthropoda</taxon>
        <taxon>Hexapoda</taxon>
        <taxon>Insecta</taxon>
        <taxon>Pterygota</taxon>
        <taxon>Neoptera</taxon>
        <taxon>Polyneoptera</taxon>
        <taxon>Orthoptera</taxon>
        <taxon>Ensifera</taxon>
        <taxon>Gryllidea</taxon>
        <taxon>Grylloidea</taxon>
        <taxon>Gryllidae</taxon>
        <taxon>Gryllinae</taxon>
        <taxon>Gryllus</taxon>
    </lineage>
</organism>
<reference evidence="6 7" key="1">
    <citation type="submission" date="2024-03" db="EMBL/GenBank/DDBJ databases">
        <title>The genome assembly and annotation of the cricket Gryllus longicercus Weissman &amp; Gray.</title>
        <authorList>
            <person name="Szrajer S."/>
            <person name="Gray D."/>
            <person name="Ylla G."/>
        </authorList>
    </citation>
    <scope>NUCLEOTIDE SEQUENCE [LARGE SCALE GENOMIC DNA]</scope>
    <source>
        <strain evidence="6">DAG 2021-001</strain>
        <tissue evidence="6">Whole body minus gut</tissue>
    </source>
</reference>
<evidence type="ECO:0000256" key="1">
    <source>
        <dbReference type="ARBA" id="ARBA00006734"/>
    </source>
</evidence>
<evidence type="ECO:0000256" key="4">
    <source>
        <dbReference type="ARBA" id="ARBA00022737"/>
    </source>
</evidence>
<name>A0AAN9VLJ4_9ORTH</name>
<dbReference type="Proteomes" id="UP001378592">
    <property type="component" value="Unassembled WGS sequence"/>
</dbReference>
<feature type="compositionally biased region" description="Polar residues" evidence="5">
    <location>
        <begin position="260"/>
        <end position="272"/>
    </location>
</feature>
<dbReference type="PANTHER" id="PTHR11129:SF3">
    <property type="entry name" value="PROTEIN PRENYLTRANSFERASE ALPHA SUBUNIT REPEAT-CONTAINING PROTEIN 1"/>
    <property type="match status" value="1"/>
</dbReference>
<evidence type="ECO:0000256" key="5">
    <source>
        <dbReference type="SAM" id="MobiDB-lite"/>
    </source>
</evidence>
<dbReference type="GO" id="GO:0005737">
    <property type="term" value="C:cytoplasm"/>
    <property type="evidence" value="ECO:0007669"/>
    <property type="project" value="TreeGrafter"/>
</dbReference>
<evidence type="ECO:0000313" key="6">
    <source>
        <dbReference type="EMBL" id="KAK7866138.1"/>
    </source>
</evidence>
<keyword evidence="4" id="KW-0677">Repeat</keyword>
<evidence type="ECO:0000256" key="3">
    <source>
        <dbReference type="ARBA" id="ARBA00022679"/>
    </source>
</evidence>
<protein>
    <recommendedName>
        <fullName evidence="8">Protein prenyltransferase alpha subunit repeat-containing protein 1</fullName>
    </recommendedName>
</protein>
<feature type="region of interest" description="Disordered" evidence="5">
    <location>
        <begin position="260"/>
        <end position="279"/>
    </location>
</feature>
<evidence type="ECO:0008006" key="8">
    <source>
        <dbReference type="Google" id="ProtNLM"/>
    </source>
</evidence>
<gene>
    <name evidence="6" type="ORF">R5R35_004786</name>
</gene>
<dbReference type="PANTHER" id="PTHR11129">
    <property type="entry name" value="PROTEIN FARNESYLTRANSFERASE ALPHA SUBUNIT/RAB GERANYLGERANYL TRANSFERASE ALPHA SUBUNIT"/>
    <property type="match status" value="1"/>
</dbReference>
<dbReference type="Gene3D" id="1.25.40.120">
    <property type="entry name" value="Protein prenylyltransferase"/>
    <property type="match status" value="1"/>
</dbReference>
<keyword evidence="3" id="KW-0808">Transferase</keyword>
<sequence>MQEDPFPAAERILSDIESVFIKDPELKEFDILPITLNQNKSPVHHVENCLGLELWCVRHVYSYAYHRLFDMRQQKNRRADPEVQSRLLIGALLLNPDVQTFWNMRRELVQACRLDCHTELRFTSIVLSRKPKCSEAFSYRKWIVTKLVTGGEKGQSLLNRELNVAKTAANRYANNYHAWQHCIWSLVHLAPCDMYPEIHLEEWTATRIWVTMHISDHSGWQYRQYILQQLCGPLGSKIPHTHEENYLYRYIQPLLHSSNVTQKPSDSDSQLPSAKGDPDQPFQYPFAEDIKKCSNMRIVQCLNFVLSEIDLSTDLITRYPGHEALWYHRRFLLSFLKSFIDQNNCIIISGENSDCRKHKNTFSSTALNNYDLSAECVSFQSRASGGSSGEVTSSDIHVFEIIREMLYLVAQAMSKHEKCFVSSCVAGDENQQRFCSQYNTWLTQVLRLSVPT</sequence>
<dbReference type="AlphaFoldDB" id="A0AAN9VLJ4"/>